<evidence type="ECO:0000256" key="1">
    <source>
        <dbReference type="ARBA" id="ARBA00022676"/>
    </source>
</evidence>
<reference evidence="5 6" key="1">
    <citation type="submission" date="2020-10" db="EMBL/GenBank/DDBJ databases">
        <title>ChiBAC.</title>
        <authorList>
            <person name="Zenner C."/>
            <person name="Hitch T.C.A."/>
            <person name="Clavel T."/>
        </authorList>
    </citation>
    <scope>NUCLEOTIDE SEQUENCE [LARGE SCALE GENOMIC DNA]</scope>
    <source>
        <strain evidence="5 6">DSM 107455</strain>
    </source>
</reference>
<dbReference type="Gene3D" id="3.90.550.10">
    <property type="entry name" value="Spore Coat Polysaccharide Biosynthesis Protein SpsA, Chain A"/>
    <property type="match status" value="1"/>
</dbReference>
<evidence type="ECO:0000256" key="2">
    <source>
        <dbReference type="ARBA" id="ARBA00022679"/>
    </source>
</evidence>
<dbReference type="InterPro" id="IPR029044">
    <property type="entry name" value="Nucleotide-diphossugar_trans"/>
</dbReference>
<evidence type="ECO:0000256" key="3">
    <source>
        <dbReference type="ARBA" id="ARBA00022723"/>
    </source>
</evidence>
<dbReference type="CDD" id="cd04194">
    <property type="entry name" value="GT8_A4GalT_like"/>
    <property type="match status" value="1"/>
</dbReference>
<dbReference type="PANTHER" id="PTHR13778">
    <property type="entry name" value="GLYCOSYLTRANSFERASE 8 DOMAIN-CONTAINING PROTEIN"/>
    <property type="match status" value="1"/>
</dbReference>
<dbReference type="EMBL" id="JADCJZ010000003">
    <property type="protein sequence ID" value="MBE5024546.1"/>
    <property type="molecule type" value="Genomic_DNA"/>
</dbReference>
<dbReference type="PANTHER" id="PTHR13778:SF47">
    <property type="entry name" value="LIPOPOLYSACCHARIDE 1,3-GALACTOSYLTRANSFERASE"/>
    <property type="match status" value="1"/>
</dbReference>
<keyword evidence="2" id="KW-0808">Transferase</keyword>
<dbReference type="Pfam" id="PF14393">
    <property type="entry name" value="DUF4422"/>
    <property type="match status" value="1"/>
</dbReference>
<dbReference type="Proteomes" id="UP001194273">
    <property type="component" value="Unassembled WGS sequence"/>
</dbReference>
<dbReference type="RefSeq" id="WP_193530146.1">
    <property type="nucleotide sequence ID" value="NZ_JADCJZ010000003.1"/>
</dbReference>
<keyword evidence="3" id="KW-0479">Metal-binding</keyword>
<comment type="caution">
    <text evidence="5">The sequence shown here is derived from an EMBL/GenBank/DDBJ whole genome shotgun (WGS) entry which is preliminary data.</text>
</comment>
<evidence type="ECO:0000259" key="4">
    <source>
        <dbReference type="Pfam" id="PF14393"/>
    </source>
</evidence>
<sequence>MADVPTPRIAVFVSTHRPVALFDSEILRPVQVGSALAAERYPWALHDDDGENISDQNPLYCELTTQYWAWKNIEADYYGFCHYRRYFDFSSELHCENPWGEVMADYINAHSQTEYGLDDATIASVIKGYDVITTEFKDLRRFPGGVSTPRHHFELAERLHPEDLDRVLAILKETHPDYAQDADAFLNGHRSCFCNMFIMRREPFFAYCAWLFPILERFVAETDMSDYSVEALRTPGHLAERLFNIYYAHQMRIGVGWRTRELQCVHFLHPERGDVFEPLSVSGRVVPVVLASDDAYVPMLTTTIFSMLSNASNERHYDVVILERDISAEHKSLMRRFFERFPNATLRFSDAGSLVDGYRLTTNNAHISIETYYRFLIQEVLPGYDKVLYLDADLIVEGDVAELFDVDLGESALGAVRDIDFAGNVGYRDGKRKAYAHDVLGMSDPYGYFQAGVLLLNTAAMRRLHSVDEWLRLAGNESLIYNDQDVLNAECEGRVTYLDASWNVMTDFSGRAERVFSFAPAWAFKAYQQSRQAPRIVHYAGVEKPWNAVGTDQAERYWRYARKTPFYEELSARLMGSPVRARASSPRAIGENSPLRKVVDPLLPIGSRRRELARAIGLAISGRS</sequence>
<dbReference type="InterPro" id="IPR002495">
    <property type="entry name" value="Glyco_trans_8"/>
</dbReference>
<dbReference type="SUPFAM" id="SSF53448">
    <property type="entry name" value="Nucleotide-diphospho-sugar transferases"/>
    <property type="match status" value="1"/>
</dbReference>
<evidence type="ECO:0000313" key="5">
    <source>
        <dbReference type="EMBL" id="MBE5024546.1"/>
    </source>
</evidence>
<keyword evidence="6" id="KW-1185">Reference proteome</keyword>
<organism evidence="5 6">
    <name type="scientific">Thermophilibacter gallinarum</name>
    <dbReference type="NCBI Taxonomy" id="2779357"/>
    <lineage>
        <taxon>Bacteria</taxon>
        <taxon>Bacillati</taxon>
        <taxon>Actinomycetota</taxon>
        <taxon>Coriobacteriia</taxon>
        <taxon>Coriobacteriales</taxon>
        <taxon>Atopobiaceae</taxon>
        <taxon>Thermophilibacter</taxon>
    </lineage>
</organism>
<dbReference type="InterPro" id="IPR050748">
    <property type="entry name" value="Glycosyltrans_8_dom-fam"/>
</dbReference>
<proteinExistence type="predicted"/>
<protein>
    <submittedName>
        <fullName evidence="5">DUF4422 domain-containing protein</fullName>
    </submittedName>
</protein>
<keyword evidence="1" id="KW-0328">Glycosyltransferase</keyword>
<accession>A0ABR9QTY4</accession>
<dbReference type="InterPro" id="IPR025536">
    <property type="entry name" value="DUF4422"/>
</dbReference>
<dbReference type="Pfam" id="PF01501">
    <property type="entry name" value="Glyco_transf_8"/>
    <property type="match status" value="1"/>
</dbReference>
<feature type="domain" description="DUF4422" evidence="4">
    <location>
        <begin position="11"/>
        <end position="250"/>
    </location>
</feature>
<evidence type="ECO:0000313" key="6">
    <source>
        <dbReference type="Proteomes" id="UP001194273"/>
    </source>
</evidence>
<name>A0ABR9QTY4_9ACTN</name>
<gene>
    <name evidence="5" type="ORF">INF26_06745</name>
</gene>